<comment type="similarity">
    <text evidence="1">Belongs to the UDP-N-acetylglucosamine 2-epimerase family.</text>
</comment>
<dbReference type="Gene3D" id="3.40.50.2000">
    <property type="entry name" value="Glycogen Phosphorylase B"/>
    <property type="match status" value="2"/>
</dbReference>
<dbReference type="SUPFAM" id="SSF53756">
    <property type="entry name" value="UDP-Glycosyltransferase/glycogen phosphorylase"/>
    <property type="match status" value="1"/>
</dbReference>
<accession>A0ABT8A8D8</accession>
<evidence type="ECO:0000259" key="2">
    <source>
        <dbReference type="Pfam" id="PF02350"/>
    </source>
</evidence>
<keyword evidence="4" id="KW-1185">Reference proteome</keyword>
<dbReference type="Pfam" id="PF02350">
    <property type="entry name" value="Epimerase_2"/>
    <property type="match status" value="1"/>
</dbReference>
<dbReference type="EMBL" id="JAUFPN010000165">
    <property type="protein sequence ID" value="MDN3566079.1"/>
    <property type="molecule type" value="Genomic_DNA"/>
</dbReference>
<gene>
    <name evidence="3" type="ORF">QWZ14_17050</name>
</gene>
<evidence type="ECO:0000256" key="1">
    <source>
        <dbReference type="RuleBase" id="RU003513"/>
    </source>
</evidence>
<feature type="domain" description="UDP-N-acetylglucosamine 2-epimerase" evidence="2">
    <location>
        <begin position="38"/>
        <end position="369"/>
    </location>
</feature>
<dbReference type="InterPro" id="IPR029767">
    <property type="entry name" value="WecB-like"/>
</dbReference>
<proteinExistence type="inferred from homology"/>
<dbReference type="RefSeq" id="WP_290317972.1">
    <property type="nucleotide sequence ID" value="NZ_JAUFPN010000165.1"/>
</dbReference>
<evidence type="ECO:0000313" key="4">
    <source>
        <dbReference type="Proteomes" id="UP001529369"/>
    </source>
</evidence>
<evidence type="ECO:0000313" key="3">
    <source>
        <dbReference type="EMBL" id="MDN3566079.1"/>
    </source>
</evidence>
<comment type="caution">
    <text evidence="3">The sequence shown here is derived from an EMBL/GenBank/DDBJ whole genome shotgun (WGS) entry which is preliminary data.</text>
</comment>
<reference evidence="4" key="1">
    <citation type="journal article" date="2019" name="Int. J. Syst. Evol. Microbiol.">
        <title>The Global Catalogue of Microorganisms (GCM) 10K type strain sequencing project: providing services to taxonomists for standard genome sequencing and annotation.</title>
        <authorList>
            <consortium name="The Broad Institute Genomics Platform"/>
            <consortium name="The Broad Institute Genome Sequencing Center for Infectious Disease"/>
            <person name="Wu L."/>
            <person name="Ma J."/>
        </authorList>
    </citation>
    <scope>NUCLEOTIDE SEQUENCE [LARGE SCALE GENOMIC DNA]</scope>
    <source>
        <strain evidence="4">CECT 7131</strain>
    </source>
</reference>
<sequence length="377" mass="39105">MSLPAGDPAELHLVAAARPNLPKLAALWHALDETGLPLRPVLLHTGQHHDAALFGDHLAQLGLPPPGISLGIAGGGGHAALIGRTMMAAAACWEARRPACVIVPGDVDGALAAALAARTLGLPVAHLEAGLRCPEAEPGGHSDEDMPEEINRRAIDAVASLHWAPDEASAARLRAEGRPAGRVRAVGNAMVDTLLRQLPSARDRPLPPGLQPRRFGVVTLHRAANVDDPAALASLLDGLAGAARLLPLAWPLHPRTAARMDRWGLAMPAGILGLPPLSYLDFLGLLARARLVATDSGGVQEEATALDLPCLTLRPSTERPLTLAAGSNRLVAAAGLPAAVAAVLAGDWPRARPIPLWDGRAGARMAAHLGAFLRRPA</sequence>
<dbReference type="InterPro" id="IPR003331">
    <property type="entry name" value="UDP_GlcNAc_Epimerase_2_dom"/>
</dbReference>
<dbReference type="PANTHER" id="PTHR43174">
    <property type="entry name" value="UDP-N-ACETYLGLUCOSAMINE 2-EPIMERASE"/>
    <property type="match status" value="1"/>
</dbReference>
<dbReference type="PANTHER" id="PTHR43174:SF1">
    <property type="entry name" value="UDP-N-ACETYLGLUCOSAMINE 2-EPIMERASE"/>
    <property type="match status" value="1"/>
</dbReference>
<name>A0ABT8A8D8_9PROT</name>
<dbReference type="Proteomes" id="UP001529369">
    <property type="component" value="Unassembled WGS sequence"/>
</dbReference>
<organism evidence="3 4">
    <name type="scientific">Paeniroseomonas aquatica</name>
    <dbReference type="NCBI Taxonomy" id="373043"/>
    <lineage>
        <taxon>Bacteria</taxon>
        <taxon>Pseudomonadati</taxon>
        <taxon>Pseudomonadota</taxon>
        <taxon>Alphaproteobacteria</taxon>
        <taxon>Acetobacterales</taxon>
        <taxon>Acetobacteraceae</taxon>
        <taxon>Paeniroseomonas</taxon>
    </lineage>
</organism>
<protein>
    <submittedName>
        <fullName evidence="3">UDP-N-acetylglucosamine 2-epimerase</fullName>
    </submittedName>
</protein>
<keyword evidence="1" id="KW-0413">Isomerase</keyword>